<keyword evidence="11 16" id="KW-1133">Transmembrane helix</keyword>
<feature type="transmembrane region" description="Helical" evidence="16">
    <location>
        <begin position="531"/>
        <end position="552"/>
    </location>
</feature>
<evidence type="ECO:0000256" key="2">
    <source>
        <dbReference type="ARBA" id="ARBA00003273"/>
    </source>
</evidence>
<feature type="transmembrane region" description="Helical" evidence="16">
    <location>
        <begin position="15"/>
        <end position="35"/>
    </location>
</feature>
<comment type="subcellular location">
    <subcellularLocation>
        <location evidence="3">Vacuole membrane</location>
        <topology evidence="3">Multi-pass membrane protein</topology>
    </subcellularLocation>
</comment>
<evidence type="ECO:0000313" key="21">
    <source>
        <dbReference type="Proteomes" id="UP000027073"/>
    </source>
</evidence>
<keyword evidence="14" id="KW-0325">Glycoprotein</keyword>
<evidence type="ECO:0000256" key="14">
    <source>
        <dbReference type="ARBA" id="ARBA00023180"/>
    </source>
</evidence>
<dbReference type="Gene3D" id="3.40.630.10">
    <property type="entry name" value="Zn peptidases"/>
    <property type="match status" value="1"/>
</dbReference>
<evidence type="ECO:0000256" key="5">
    <source>
        <dbReference type="ARBA" id="ARBA00022554"/>
    </source>
</evidence>
<evidence type="ECO:0000256" key="12">
    <source>
        <dbReference type="ARBA" id="ARBA00023049"/>
    </source>
</evidence>
<proteinExistence type="inferred from homology"/>
<dbReference type="CDD" id="cd03875">
    <property type="entry name" value="M28_Fxna_like"/>
    <property type="match status" value="1"/>
</dbReference>
<dbReference type="Pfam" id="PF22251">
    <property type="entry name" value="PFF1_TM"/>
    <property type="match status" value="1"/>
</dbReference>
<evidence type="ECO:0000256" key="9">
    <source>
        <dbReference type="ARBA" id="ARBA00022801"/>
    </source>
</evidence>
<dbReference type="GO" id="GO:0005774">
    <property type="term" value="C:vacuolar membrane"/>
    <property type="evidence" value="ECO:0007669"/>
    <property type="project" value="UniProtKB-SubCell"/>
</dbReference>
<dbReference type="InterPro" id="IPR053975">
    <property type="entry name" value="PFF1_C"/>
</dbReference>
<evidence type="ECO:0000256" key="16">
    <source>
        <dbReference type="SAM" id="Phobius"/>
    </source>
</evidence>
<dbReference type="Pfam" id="PF04389">
    <property type="entry name" value="Peptidase_M28"/>
    <property type="match status" value="1"/>
</dbReference>
<accession>A0A067NN40</accession>
<evidence type="ECO:0000256" key="8">
    <source>
        <dbReference type="ARBA" id="ARBA00022723"/>
    </source>
</evidence>
<evidence type="ECO:0000256" key="1">
    <source>
        <dbReference type="ARBA" id="ARBA00001947"/>
    </source>
</evidence>
<evidence type="ECO:0000256" key="7">
    <source>
        <dbReference type="ARBA" id="ARBA00022692"/>
    </source>
</evidence>
<sequence>MPILDALVSLFSFKTVPTTVLVLLAYVAVLTSVLVTDELPNVPKHQNGLNISKAFTDLRVITSHPHPYNSHANDLVRSYILSRVRGIAQDHPHVHIDDDNVSNGSWVSRGYAVYFEGTNILVKIDGSDSTSAGVLFSAHYDSVSTAAGATDDGMGVSTLIQLVDYFAQNPPERTVLFNINNGEEDWLNGAHAFLQHPWSKIPYTFLNLEGAASGGRPILFRATSTSPLLAFAAGHVRHPHGNVLSADAFARGVIRSGTDYSVYTEGAHMQGLDLAFYKGRSKYHTKFDSVPYTEGGAKSLWSMMEAAQGAGIALANDVKTHNKDLEKPVYFDLFGAAMIVFSLRSLTTINIVMLVIGPVMVILLSACEYIIQMNTRQGRHNGYIHGGDRSTWRHFWDWFVGFEWFSGFWRWAKLWVALGVTVGCQALLNFGYLKLNRYVWLFLNEERDGHGEAQEVETEPTEITPLVAQQRARSRTPHSDDLKSEENGAVGWWILQFLAVVPLPVILFSHIGIILLGALPQTLADGSSATVVYSALSFIALMVVLPMSPFMFKTQRYMAYAMLAAFIGTVVYSFLAFPFSLESPLKVFFQQQLLLNSLSEDSPTGRLTTTLTGIPEFLESKILPALLSAEGKTIECNMAADRLGLTSCSWESTLIPSPAAGGDAKWLTVNVTRLDSTSARISIQGHNTRSCRVYFDEGSEIAEYQVQGGAQGVQEGFEGDRKLKEVRLWSRTWDRTFVVDIKRPEGVDGMKGRTACEWAEYESGMTGIEGVDGAKIPAFEEVLNFLPKWAVVTKMADGLVEVMSDFQL</sequence>
<evidence type="ECO:0000313" key="20">
    <source>
        <dbReference type="EMBL" id="KDQ28410.1"/>
    </source>
</evidence>
<keyword evidence="6 15" id="KW-0645">Protease</keyword>
<name>A0A067NN40_PLEO1</name>
<evidence type="ECO:0000259" key="19">
    <source>
        <dbReference type="Pfam" id="PF22251"/>
    </source>
</evidence>
<keyword evidence="9 15" id="KW-0378">Hydrolase</keyword>
<feature type="transmembrane region" description="Helical" evidence="16">
    <location>
        <begin position="492"/>
        <end position="519"/>
    </location>
</feature>
<keyword evidence="7 16" id="KW-0812">Transmembrane</keyword>
<dbReference type="STRING" id="1137138.A0A067NN40"/>
<comment type="function">
    <text evidence="2">May be involved in vacuolar sorting and osmoregulation.</text>
</comment>
<dbReference type="EC" id="3.4.-.-" evidence="15"/>
<dbReference type="AlphaFoldDB" id="A0A067NN40"/>
<evidence type="ECO:0000259" key="18">
    <source>
        <dbReference type="Pfam" id="PF22250"/>
    </source>
</evidence>
<keyword evidence="5" id="KW-0926">Vacuole</keyword>
<dbReference type="GO" id="GO:0008235">
    <property type="term" value="F:metalloexopeptidase activity"/>
    <property type="evidence" value="ECO:0007669"/>
    <property type="project" value="InterPro"/>
</dbReference>
<dbReference type="VEuPathDB" id="FungiDB:PLEOSDRAFT_1097140"/>
<dbReference type="GO" id="GO:0046872">
    <property type="term" value="F:metal ion binding"/>
    <property type="evidence" value="ECO:0007669"/>
    <property type="project" value="UniProtKB-KW"/>
</dbReference>
<dbReference type="FunCoup" id="A0A067NN40">
    <property type="interactions" value="12"/>
</dbReference>
<protein>
    <recommendedName>
        <fullName evidence="15">Peptide hydrolase</fullName>
        <ecNumber evidence="15">3.4.-.-</ecNumber>
    </recommendedName>
</protein>
<dbReference type="HOGENOM" id="CLU_006412_1_0_1"/>
<feature type="transmembrane region" description="Helical" evidence="16">
    <location>
        <begin position="558"/>
        <end position="581"/>
    </location>
</feature>
<dbReference type="PANTHER" id="PTHR12147:SF58">
    <property type="entry name" value="VACUOLAR MEMBRANE PROTEASE"/>
    <property type="match status" value="1"/>
</dbReference>
<reference evidence="21" key="1">
    <citation type="journal article" date="2014" name="Proc. Natl. Acad. Sci. U.S.A.">
        <title>Extensive sampling of basidiomycete genomes demonstrates inadequacy of the white-rot/brown-rot paradigm for wood decay fungi.</title>
        <authorList>
            <person name="Riley R."/>
            <person name="Salamov A.A."/>
            <person name="Brown D.W."/>
            <person name="Nagy L.G."/>
            <person name="Floudas D."/>
            <person name="Held B.W."/>
            <person name="Levasseur A."/>
            <person name="Lombard V."/>
            <person name="Morin E."/>
            <person name="Otillar R."/>
            <person name="Lindquist E.A."/>
            <person name="Sun H."/>
            <person name="LaButti K.M."/>
            <person name="Schmutz J."/>
            <person name="Jabbour D."/>
            <person name="Luo H."/>
            <person name="Baker S.E."/>
            <person name="Pisabarro A.G."/>
            <person name="Walton J.D."/>
            <person name="Blanchette R.A."/>
            <person name="Henrissat B."/>
            <person name="Martin F."/>
            <person name="Cullen D."/>
            <person name="Hibbett D.S."/>
            <person name="Grigoriev I.V."/>
        </authorList>
    </citation>
    <scope>NUCLEOTIDE SEQUENCE [LARGE SCALE GENOMIC DNA]</scope>
    <source>
        <strain evidence="21">PC15</strain>
    </source>
</reference>
<evidence type="ECO:0000256" key="13">
    <source>
        <dbReference type="ARBA" id="ARBA00023136"/>
    </source>
</evidence>
<feature type="domain" description="Vacuolar membrane protease C-terminal" evidence="18">
    <location>
        <begin position="585"/>
        <end position="802"/>
    </location>
</feature>
<keyword evidence="10 15" id="KW-0862">Zinc</keyword>
<feature type="domain" description="Vacuolar membrane protease transmembrane" evidence="19">
    <location>
        <begin position="452"/>
        <end position="553"/>
    </location>
</feature>
<feature type="transmembrane region" description="Helical" evidence="16">
    <location>
        <begin position="352"/>
        <end position="371"/>
    </location>
</feature>
<evidence type="ECO:0000256" key="15">
    <source>
        <dbReference type="RuleBase" id="RU361240"/>
    </source>
</evidence>
<dbReference type="InterPro" id="IPR048024">
    <property type="entry name" value="Fxna-like_M28_dom"/>
</dbReference>
<keyword evidence="13 16" id="KW-0472">Membrane</keyword>
<dbReference type="OrthoDB" id="76293at2759"/>
<dbReference type="InterPro" id="IPR007484">
    <property type="entry name" value="Peptidase_M28"/>
</dbReference>
<evidence type="ECO:0000259" key="17">
    <source>
        <dbReference type="Pfam" id="PF04389"/>
    </source>
</evidence>
<dbReference type="Proteomes" id="UP000027073">
    <property type="component" value="Unassembled WGS sequence"/>
</dbReference>
<evidence type="ECO:0000256" key="11">
    <source>
        <dbReference type="ARBA" id="ARBA00022989"/>
    </source>
</evidence>
<dbReference type="Pfam" id="PF22250">
    <property type="entry name" value="PFF1_C"/>
    <property type="match status" value="1"/>
</dbReference>
<keyword evidence="12" id="KW-0482">Metalloprotease</keyword>
<evidence type="ECO:0000256" key="3">
    <source>
        <dbReference type="ARBA" id="ARBA00004128"/>
    </source>
</evidence>
<dbReference type="SUPFAM" id="SSF53187">
    <property type="entry name" value="Zn-dependent exopeptidases"/>
    <property type="match status" value="1"/>
</dbReference>
<keyword evidence="8 15" id="KW-0479">Metal-binding</keyword>
<evidence type="ECO:0000256" key="6">
    <source>
        <dbReference type="ARBA" id="ARBA00022670"/>
    </source>
</evidence>
<comment type="cofactor">
    <cofactor evidence="1">
        <name>Zn(2+)</name>
        <dbReference type="ChEBI" id="CHEBI:29105"/>
    </cofactor>
</comment>
<dbReference type="EMBL" id="KL198008">
    <property type="protein sequence ID" value="KDQ28410.1"/>
    <property type="molecule type" value="Genomic_DNA"/>
</dbReference>
<evidence type="ECO:0000256" key="4">
    <source>
        <dbReference type="ARBA" id="ARBA00010918"/>
    </source>
</evidence>
<organism evidence="20 21">
    <name type="scientific">Pleurotus ostreatus (strain PC15)</name>
    <name type="common">Oyster mushroom</name>
    <dbReference type="NCBI Taxonomy" id="1137138"/>
    <lineage>
        <taxon>Eukaryota</taxon>
        <taxon>Fungi</taxon>
        <taxon>Dikarya</taxon>
        <taxon>Basidiomycota</taxon>
        <taxon>Agaricomycotina</taxon>
        <taxon>Agaricomycetes</taxon>
        <taxon>Agaricomycetidae</taxon>
        <taxon>Agaricales</taxon>
        <taxon>Pleurotineae</taxon>
        <taxon>Pleurotaceae</taxon>
        <taxon>Pleurotus</taxon>
    </lineage>
</organism>
<comment type="similarity">
    <text evidence="4 15">Belongs to the peptidase M28 family.</text>
</comment>
<dbReference type="GO" id="GO:0006508">
    <property type="term" value="P:proteolysis"/>
    <property type="evidence" value="ECO:0007669"/>
    <property type="project" value="UniProtKB-KW"/>
</dbReference>
<dbReference type="InterPro" id="IPR053976">
    <property type="entry name" value="PFF1_TM"/>
</dbReference>
<dbReference type="PANTHER" id="PTHR12147">
    <property type="entry name" value="METALLOPEPTIDASE M28 FAMILY MEMBER"/>
    <property type="match status" value="1"/>
</dbReference>
<evidence type="ECO:0000256" key="10">
    <source>
        <dbReference type="ARBA" id="ARBA00022833"/>
    </source>
</evidence>
<dbReference type="InParanoid" id="A0A067NN40"/>
<dbReference type="InterPro" id="IPR045175">
    <property type="entry name" value="M28_fam"/>
</dbReference>
<feature type="domain" description="Peptidase M28" evidence="17">
    <location>
        <begin position="119"/>
        <end position="294"/>
    </location>
</feature>
<gene>
    <name evidence="20" type="ORF">PLEOSDRAFT_1097140</name>
</gene>